<protein>
    <submittedName>
        <fullName evidence="4">CHAP domain-containing protein</fullName>
    </submittedName>
</protein>
<feature type="compositionally biased region" description="Low complexity" evidence="1">
    <location>
        <begin position="37"/>
        <end position="56"/>
    </location>
</feature>
<reference evidence="4" key="1">
    <citation type="submission" date="2020-10" db="EMBL/GenBank/DDBJ databases">
        <authorList>
            <person name="Gilroy R."/>
        </authorList>
    </citation>
    <scope>NUCLEOTIDE SEQUENCE</scope>
    <source>
        <strain evidence="4">ChiSxjej2B14-6234</strain>
    </source>
</reference>
<dbReference type="InterPro" id="IPR007921">
    <property type="entry name" value="CHAP_dom"/>
</dbReference>
<reference evidence="4" key="2">
    <citation type="journal article" date="2021" name="PeerJ">
        <title>Extensive microbial diversity within the chicken gut microbiome revealed by metagenomics and culture.</title>
        <authorList>
            <person name="Gilroy R."/>
            <person name="Ravi A."/>
            <person name="Getino M."/>
            <person name="Pursley I."/>
            <person name="Horton D.L."/>
            <person name="Alikhan N.F."/>
            <person name="Baker D."/>
            <person name="Gharbi K."/>
            <person name="Hall N."/>
            <person name="Watson M."/>
            <person name="Adriaenssens E.M."/>
            <person name="Foster-Nyarko E."/>
            <person name="Jarju S."/>
            <person name="Secka A."/>
            <person name="Antonio M."/>
            <person name="Oren A."/>
            <person name="Chaudhuri R.R."/>
            <person name="La Ragione R."/>
            <person name="Hildebrand F."/>
            <person name="Pallen M.J."/>
        </authorList>
    </citation>
    <scope>NUCLEOTIDE SEQUENCE</scope>
    <source>
        <strain evidence="4">ChiSxjej2B14-6234</strain>
    </source>
</reference>
<evidence type="ECO:0000313" key="5">
    <source>
        <dbReference type="Proteomes" id="UP000886887"/>
    </source>
</evidence>
<dbReference type="Pfam" id="PF05257">
    <property type="entry name" value="CHAP"/>
    <property type="match status" value="1"/>
</dbReference>
<dbReference type="EMBL" id="DVFJ01000009">
    <property type="protein sequence ID" value="HIQ71164.1"/>
    <property type="molecule type" value="Genomic_DNA"/>
</dbReference>
<feature type="chain" id="PRO_5038701598" evidence="2">
    <location>
        <begin position="22"/>
        <end position="253"/>
    </location>
</feature>
<gene>
    <name evidence="4" type="ORF">IAB73_03015</name>
</gene>
<accession>A0A9D1CR60</accession>
<proteinExistence type="predicted"/>
<name>A0A9D1CR60_9FIRM</name>
<dbReference type="AlphaFoldDB" id="A0A9D1CR60"/>
<feature type="signal peptide" evidence="2">
    <location>
        <begin position="1"/>
        <end position="21"/>
    </location>
</feature>
<dbReference type="Proteomes" id="UP000886887">
    <property type="component" value="Unassembled WGS sequence"/>
</dbReference>
<organism evidence="4 5">
    <name type="scientific">Candidatus Onthenecus intestinigallinarum</name>
    <dbReference type="NCBI Taxonomy" id="2840875"/>
    <lineage>
        <taxon>Bacteria</taxon>
        <taxon>Bacillati</taxon>
        <taxon>Bacillota</taxon>
        <taxon>Clostridia</taxon>
        <taxon>Eubacteriales</taxon>
        <taxon>Candidatus Onthenecus</taxon>
    </lineage>
</organism>
<feature type="region of interest" description="Disordered" evidence="1">
    <location>
        <begin position="37"/>
        <end position="58"/>
    </location>
</feature>
<keyword evidence="2" id="KW-0732">Signal</keyword>
<evidence type="ECO:0000256" key="1">
    <source>
        <dbReference type="SAM" id="MobiDB-lite"/>
    </source>
</evidence>
<feature type="domain" description="Peptidase C51" evidence="3">
    <location>
        <begin position="98"/>
        <end position="198"/>
    </location>
</feature>
<sequence length="253" mass="28562">MKTRIAALALCLWLIPTGALASVAELIQPTAGDAAAPATASEATPAEATASEAASEGEMPEKIRRFIEVAQNEFTQTNWERLPKDNKYTIWFYGDHRQIGWCSVFLIWCANEAGIPLFEMESVEVPQDGVFSCREGRVGNVKLGFESVGRWTETEPPRPGDLLIYGVRGSTPYTHIGMVETVTDLGDDVYELTTIEGNVGATVKRYRFRYDLTPKRAYHNMSEVPQDERTDENCQYKLHDEEWYVFGFCRTWE</sequence>
<comment type="caution">
    <text evidence="4">The sequence shown here is derived from an EMBL/GenBank/DDBJ whole genome shotgun (WGS) entry which is preliminary data.</text>
</comment>
<dbReference type="Gene3D" id="3.90.1720.10">
    <property type="entry name" value="endopeptidase domain like (from Nostoc punctiforme)"/>
    <property type="match status" value="1"/>
</dbReference>
<evidence type="ECO:0000256" key="2">
    <source>
        <dbReference type="SAM" id="SignalP"/>
    </source>
</evidence>
<evidence type="ECO:0000259" key="3">
    <source>
        <dbReference type="Pfam" id="PF05257"/>
    </source>
</evidence>
<evidence type="ECO:0000313" key="4">
    <source>
        <dbReference type="EMBL" id="HIQ71164.1"/>
    </source>
</evidence>